<evidence type="ECO:0000256" key="2">
    <source>
        <dbReference type="ARBA" id="ARBA00022801"/>
    </source>
</evidence>
<protein>
    <recommendedName>
        <fullName evidence="5">Endonuclease/exonuclease/phosphatase domain-containing protein</fullName>
    </recommendedName>
</protein>
<dbReference type="Pfam" id="PF03372">
    <property type="entry name" value="Exo_endo_phos"/>
    <property type="match status" value="1"/>
</dbReference>
<accession>A0A8T1RM53</accession>
<comment type="cofactor">
    <cofactor evidence="4">
        <name>Mg(2+)</name>
        <dbReference type="ChEBI" id="CHEBI:18420"/>
    </cofactor>
    <cofactor evidence="4">
        <name>Mn(2+)</name>
        <dbReference type="ChEBI" id="CHEBI:29035"/>
    </cofactor>
    <text evidence="4">Probably binds two magnesium or manganese ions per subunit.</text>
</comment>
<organism evidence="6 7">
    <name type="scientific">Carya illinoinensis</name>
    <name type="common">Pecan</name>
    <dbReference type="NCBI Taxonomy" id="32201"/>
    <lineage>
        <taxon>Eukaryota</taxon>
        <taxon>Viridiplantae</taxon>
        <taxon>Streptophyta</taxon>
        <taxon>Embryophyta</taxon>
        <taxon>Tracheophyta</taxon>
        <taxon>Spermatophyta</taxon>
        <taxon>Magnoliopsida</taxon>
        <taxon>eudicotyledons</taxon>
        <taxon>Gunneridae</taxon>
        <taxon>Pentapetalae</taxon>
        <taxon>rosids</taxon>
        <taxon>fabids</taxon>
        <taxon>Fagales</taxon>
        <taxon>Juglandaceae</taxon>
        <taxon>Carya</taxon>
    </lineage>
</organism>
<dbReference type="InterPro" id="IPR005135">
    <property type="entry name" value="Endo/exonuclease/phosphatase"/>
</dbReference>
<evidence type="ECO:0000313" key="6">
    <source>
        <dbReference type="EMBL" id="KAG6667876.1"/>
    </source>
</evidence>
<dbReference type="EMBL" id="CM031809">
    <property type="protein sequence ID" value="KAG6667876.1"/>
    <property type="molecule type" value="Genomic_DNA"/>
</dbReference>
<dbReference type="GO" id="GO:0008311">
    <property type="term" value="F:double-stranded DNA 3'-5' DNA exonuclease activity"/>
    <property type="evidence" value="ECO:0007669"/>
    <property type="project" value="TreeGrafter"/>
</dbReference>
<evidence type="ECO:0000256" key="3">
    <source>
        <dbReference type="ARBA" id="ARBA00022842"/>
    </source>
</evidence>
<feature type="domain" description="Endonuclease/exonuclease/phosphatase" evidence="5">
    <location>
        <begin position="6"/>
        <end position="91"/>
    </location>
</feature>
<dbReference type="GO" id="GO:0046872">
    <property type="term" value="F:metal ion binding"/>
    <property type="evidence" value="ECO:0007669"/>
    <property type="project" value="UniProtKB-KW"/>
</dbReference>
<keyword evidence="2" id="KW-0378">Hydrolase</keyword>
<dbReference type="Proteomes" id="UP000811609">
    <property type="component" value="Chromosome 1"/>
</dbReference>
<keyword evidence="1 4" id="KW-0479">Metal-binding</keyword>
<dbReference type="InterPro" id="IPR004808">
    <property type="entry name" value="AP_endonuc_1"/>
</dbReference>
<dbReference type="PANTHER" id="PTHR22748">
    <property type="entry name" value="AP ENDONUCLEASE"/>
    <property type="match status" value="1"/>
</dbReference>
<evidence type="ECO:0000256" key="1">
    <source>
        <dbReference type="ARBA" id="ARBA00022723"/>
    </source>
</evidence>
<keyword evidence="4" id="KW-0464">Manganese</keyword>
<dbReference type="GO" id="GO:0003906">
    <property type="term" value="F:DNA-(apurinic or apyrimidinic site) endonuclease activity"/>
    <property type="evidence" value="ECO:0007669"/>
    <property type="project" value="TreeGrafter"/>
</dbReference>
<keyword evidence="7" id="KW-1185">Reference proteome</keyword>
<evidence type="ECO:0000313" key="7">
    <source>
        <dbReference type="Proteomes" id="UP000811609"/>
    </source>
</evidence>
<evidence type="ECO:0000259" key="5">
    <source>
        <dbReference type="Pfam" id="PF03372"/>
    </source>
</evidence>
<dbReference type="GO" id="GO:0005634">
    <property type="term" value="C:nucleus"/>
    <property type="evidence" value="ECO:0007669"/>
    <property type="project" value="TreeGrafter"/>
</dbReference>
<dbReference type="PANTHER" id="PTHR22748:SF19">
    <property type="entry name" value="ENDONUCLEASE_EXONUCLEASE_PHOSPHATASE DOMAIN-CONTAINING PROTEIN"/>
    <property type="match status" value="1"/>
</dbReference>
<evidence type="ECO:0000256" key="4">
    <source>
        <dbReference type="PIRSR" id="PIRSR604808-2"/>
    </source>
</evidence>
<gene>
    <name evidence="6" type="ORF">CIPAW_01G131400</name>
</gene>
<dbReference type="AlphaFoldDB" id="A0A8T1RM53"/>
<reference evidence="6" key="1">
    <citation type="submission" date="2020-12" db="EMBL/GenBank/DDBJ databases">
        <title>WGS assembly of Carya illinoinensis cv. Pawnee.</title>
        <authorList>
            <person name="Platts A."/>
            <person name="Shu S."/>
            <person name="Wright S."/>
            <person name="Barry K."/>
            <person name="Edger P."/>
            <person name="Pires J.C."/>
            <person name="Schmutz J."/>
        </authorList>
    </citation>
    <scope>NUCLEOTIDE SEQUENCE</scope>
    <source>
        <tissue evidence="6">Leaf</tissue>
    </source>
</reference>
<proteinExistence type="predicted"/>
<feature type="binding site" evidence="4">
    <location>
        <position position="9"/>
    </location>
    <ligand>
        <name>Mg(2+)</name>
        <dbReference type="ChEBI" id="CHEBI:18420"/>
        <label>1</label>
    </ligand>
</feature>
<comment type="caution">
    <text evidence="6">The sequence shown here is derived from an EMBL/GenBank/DDBJ whole genome shotgun (WGS) entry which is preliminary data.</text>
</comment>
<name>A0A8T1RM53_CARIL</name>
<dbReference type="GO" id="GO:0008081">
    <property type="term" value="F:phosphoric diester hydrolase activity"/>
    <property type="evidence" value="ECO:0007669"/>
    <property type="project" value="TreeGrafter"/>
</dbReference>
<sequence>MKPKTVSWNVCGLNEIIKRLRIRNLLREWKANIVCLQQTKLKMINRRIVWSLWSGIHEDWVFLASNGASGGVVVMWDRRVVEKEEDFIGQYMVACSFKCVSNNFLWTFAGVYGPNLDTDRRLLWEELAGVHIWWELSHGV</sequence>
<keyword evidence="3 4" id="KW-0460">Magnesium</keyword>
<dbReference type="GO" id="GO:0006284">
    <property type="term" value="P:base-excision repair"/>
    <property type="evidence" value="ECO:0007669"/>
    <property type="project" value="TreeGrafter"/>
</dbReference>